<keyword evidence="1" id="KW-0812">Transmembrane</keyword>
<evidence type="ECO:0000313" key="3">
    <source>
        <dbReference type="Proteomes" id="UP000323439"/>
    </source>
</evidence>
<evidence type="ECO:0000256" key="1">
    <source>
        <dbReference type="SAM" id="Phobius"/>
    </source>
</evidence>
<proteinExistence type="predicted"/>
<feature type="transmembrane region" description="Helical" evidence="1">
    <location>
        <begin position="32"/>
        <end position="54"/>
    </location>
</feature>
<keyword evidence="1" id="KW-0472">Membrane</keyword>
<accession>A0A1G5WM90</accession>
<name>A0A1G5WM90_9EURY</name>
<dbReference type="Proteomes" id="UP000323439">
    <property type="component" value="Unassembled WGS sequence"/>
</dbReference>
<evidence type="ECO:0000313" key="2">
    <source>
        <dbReference type="EMBL" id="SDA59329.1"/>
    </source>
</evidence>
<gene>
    <name evidence="2" type="ORF">SAMN02910315_01513</name>
</gene>
<reference evidence="2 3" key="1">
    <citation type="submission" date="2016-10" db="EMBL/GenBank/DDBJ databases">
        <authorList>
            <person name="Varghese N."/>
            <person name="Submissions S."/>
        </authorList>
    </citation>
    <scope>NUCLEOTIDE SEQUENCE [LARGE SCALE GENOMIC DNA]</scope>
    <source>
        <strain evidence="2 3">DSM 16643</strain>
    </source>
</reference>
<organism evidence="2 3">
    <name type="scientific">Methanobrevibacter millerae</name>
    <dbReference type="NCBI Taxonomy" id="230361"/>
    <lineage>
        <taxon>Archaea</taxon>
        <taxon>Methanobacteriati</taxon>
        <taxon>Methanobacteriota</taxon>
        <taxon>Methanomada group</taxon>
        <taxon>Methanobacteria</taxon>
        <taxon>Methanobacteriales</taxon>
        <taxon>Methanobacteriaceae</taxon>
        <taxon>Methanobrevibacter</taxon>
    </lineage>
</organism>
<feature type="transmembrane region" description="Helical" evidence="1">
    <location>
        <begin position="66"/>
        <end position="83"/>
    </location>
</feature>
<protein>
    <submittedName>
        <fullName evidence="2">Uncharacterized protein</fullName>
    </submittedName>
</protein>
<keyword evidence="1" id="KW-1133">Transmembrane helix</keyword>
<dbReference type="AlphaFoldDB" id="A0A1G5WM90"/>
<sequence length="84" mass="10017">MKLLNIIMLICVVLSFLLSLLILFLYNFSLCIIFYLFSMGLILTLILISGKRIFHINKYNIELKKLIFIWIIIIVILFIIKFYL</sequence>
<dbReference type="EMBL" id="FMXB01000011">
    <property type="protein sequence ID" value="SDA59329.1"/>
    <property type="molecule type" value="Genomic_DNA"/>
</dbReference>
<feature type="transmembrane region" description="Helical" evidence="1">
    <location>
        <begin position="7"/>
        <end position="26"/>
    </location>
</feature>
<keyword evidence="3" id="KW-1185">Reference proteome</keyword>